<dbReference type="GO" id="GO:0006400">
    <property type="term" value="P:tRNA modification"/>
    <property type="evidence" value="ECO:0007669"/>
    <property type="project" value="TreeGrafter"/>
</dbReference>
<proteinExistence type="inferred from homology"/>
<dbReference type="InterPro" id="IPR039657">
    <property type="entry name" value="Dimethylallyltransferase"/>
</dbReference>
<feature type="site" description="Interaction with substrate tRNA" evidence="10">
    <location>
        <position position="100"/>
    </location>
</feature>
<evidence type="ECO:0000256" key="2">
    <source>
        <dbReference type="ARBA" id="ARBA00003213"/>
    </source>
</evidence>
<comment type="similarity">
    <text evidence="3 10 13">Belongs to the IPP transferase family.</text>
</comment>
<evidence type="ECO:0000313" key="14">
    <source>
        <dbReference type="EMBL" id="OGZ69191.1"/>
    </source>
</evidence>
<keyword evidence="5 10" id="KW-0819">tRNA processing</keyword>
<dbReference type="NCBIfam" id="TIGR00174">
    <property type="entry name" value="miaA"/>
    <property type="match status" value="1"/>
</dbReference>
<dbReference type="HAMAP" id="MF_00185">
    <property type="entry name" value="IPP_trans"/>
    <property type="match status" value="1"/>
</dbReference>
<evidence type="ECO:0000256" key="8">
    <source>
        <dbReference type="ARBA" id="ARBA00022842"/>
    </source>
</evidence>
<dbReference type="PANTHER" id="PTHR11088:SF60">
    <property type="entry name" value="TRNA DIMETHYLALLYLTRANSFERASE"/>
    <property type="match status" value="1"/>
</dbReference>
<accession>A0A1G2I3Y6</accession>
<keyword evidence="4 10" id="KW-0808">Transferase</keyword>
<evidence type="ECO:0000256" key="3">
    <source>
        <dbReference type="ARBA" id="ARBA00005842"/>
    </source>
</evidence>
<protein>
    <recommendedName>
        <fullName evidence="10">tRNA dimethylallyltransferase</fullName>
        <ecNumber evidence="10">2.5.1.75</ecNumber>
    </recommendedName>
    <alternativeName>
        <fullName evidence="10">Dimethylallyl diphosphate:tRNA dimethylallyltransferase</fullName>
        <shortName evidence="10">DMAPP:tRNA dimethylallyltransferase</shortName>
        <shortName evidence="10">DMATase</shortName>
    </alternativeName>
    <alternativeName>
        <fullName evidence="10">Isopentenyl-diphosphate:tRNA isopentenyltransferase</fullName>
        <shortName evidence="10">IPP transferase</shortName>
        <shortName evidence="10">IPPT</shortName>
        <shortName evidence="10">IPTase</shortName>
    </alternativeName>
</protein>
<dbReference type="InterPro" id="IPR018022">
    <property type="entry name" value="IPT"/>
</dbReference>
<organism evidence="14 15">
    <name type="scientific">Candidatus Staskawiczbacteria bacterium RIFCSPHIGHO2_02_FULL_42_22</name>
    <dbReference type="NCBI Taxonomy" id="1802207"/>
    <lineage>
        <taxon>Bacteria</taxon>
        <taxon>Candidatus Staskawicziibacteriota</taxon>
    </lineage>
</organism>
<dbReference type="Pfam" id="PF01715">
    <property type="entry name" value="IPPT"/>
    <property type="match status" value="1"/>
</dbReference>
<feature type="binding site" evidence="10">
    <location>
        <begin position="11"/>
        <end position="16"/>
    </location>
    <ligand>
        <name>substrate</name>
    </ligand>
</feature>
<evidence type="ECO:0000256" key="7">
    <source>
        <dbReference type="ARBA" id="ARBA00022840"/>
    </source>
</evidence>
<gene>
    <name evidence="10" type="primary">miaA</name>
    <name evidence="14" type="ORF">A3D44_02425</name>
</gene>
<evidence type="ECO:0000256" key="5">
    <source>
        <dbReference type="ARBA" id="ARBA00022694"/>
    </source>
</evidence>
<dbReference type="InterPro" id="IPR027417">
    <property type="entry name" value="P-loop_NTPase"/>
</dbReference>
<dbReference type="Gene3D" id="3.40.50.300">
    <property type="entry name" value="P-loop containing nucleotide triphosphate hydrolases"/>
    <property type="match status" value="1"/>
</dbReference>
<dbReference type="EMBL" id="MHOT01000014">
    <property type="protein sequence ID" value="OGZ69191.1"/>
    <property type="molecule type" value="Genomic_DNA"/>
</dbReference>
<dbReference type="STRING" id="1802207.A3D44_02425"/>
<dbReference type="Gene3D" id="1.10.20.140">
    <property type="match status" value="1"/>
</dbReference>
<dbReference type="Proteomes" id="UP000178820">
    <property type="component" value="Unassembled WGS sequence"/>
</dbReference>
<dbReference type="GO" id="GO:0052381">
    <property type="term" value="F:tRNA dimethylallyltransferase activity"/>
    <property type="evidence" value="ECO:0007669"/>
    <property type="project" value="UniProtKB-UniRule"/>
</dbReference>
<keyword evidence="6 10" id="KW-0547">Nucleotide-binding</keyword>
<evidence type="ECO:0000256" key="9">
    <source>
        <dbReference type="ARBA" id="ARBA00049563"/>
    </source>
</evidence>
<comment type="subunit">
    <text evidence="10">Monomer.</text>
</comment>
<comment type="cofactor">
    <cofactor evidence="1 10">
        <name>Mg(2+)</name>
        <dbReference type="ChEBI" id="CHEBI:18420"/>
    </cofactor>
</comment>
<dbReference type="AlphaFoldDB" id="A0A1G2I3Y6"/>
<evidence type="ECO:0000256" key="12">
    <source>
        <dbReference type="RuleBase" id="RU003784"/>
    </source>
</evidence>
<dbReference type="SUPFAM" id="SSF52540">
    <property type="entry name" value="P-loop containing nucleoside triphosphate hydrolases"/>
    <property type="match status" value="1"/>
</dbReference>
<reference evidence="14 15" key="1">
    <citation type="journal article" date="2016" name="Nat. Commun.">
        <title>Thousands of microbial genomes shed light on interconnected biogeochemical processes in an aquifer system.</title>
        <authorList>
            <person name="Anantharaman K."/>
            <person name="Brown C.T."/>
            <person name="Hug L.A."/>
            <person name="Sharon I."/>
            <person name="Castelle C.J."/>
            <person name="Probst A.J."/>
            <person name="Thomas B.C."/>
            <person name="Singh A."/>
            <person name="Wilkins M.J."/>
            <person name="Karaoz U."/>
            <person name="Brodie E.L."/>
            <person name="Williams K.H."/>
            <person name="Hubbard S.S."/>
            <person name="Banfield J.F."/>
        </authorList>
    </citation>
    <scope>NUCLEOTIDE SEQUENCE [LARGE SCALE GENOMIC DNA]</scope>
</reference>
<evidence type="ECO:0000313" key="15">
    <source>
        <dbReference type="Proteomes" id="UP000178820"/>
    </source>
</evidence>
<dbReference type="PANTHER" id="PTHR11088">
    <property type="entry name" value="TRNA DIMETHYLALLYLTRANSFERASE"/>
    <property type="match status" value="1"/>
</dbReference>
<keyword evidence="7 10" id="KW-0067">ATP-binding</keyword>
<evidence type="ECO:0000256" key="6">
    <source>
        <dbReference type="ARBA" id="ARBA00022741"/>
    </source>
</evidence>
<feature type="site" description="Interaction with substrate tRNA" evidence="10">
    <location>
        <position position="123"/>
    </location>
</feature>
<comment type="caution">
    <text evidence="10">Lacks conserved residue(s) required for the propagation of feature annotation.</text>
</comment>
<evidence type="ECO:0000256" key="11">
    <source>
        <dbReference type="RuleBase" id="RU003783"/>
    </source>
</evidence>
<name>A0A1G2I3Y6_9BACT</name>
<dbReference type="GO" id="GO:0005524">
    <property type="term" value="F:ATP binding"/>
    <property type="evidence" value="ECO:0007669"/>
    <property type="project" value="UniProtKB-UniRule"/>
</dbReference>
<comment type="function">
    <text evidence="2 10 12">Catalyzes the transfer of a dimethylallyl group onto the adenine at position 37 in tRNAs that read codons beginning with uridine, leading to the formation of N6-(dimethylallyl)adenosine (i(6)A).</text>
</comment>
<comment type="caution">
    <text evidence="14">The sequence shown here is derived from an EMBL/GenBank/DDBJ whole genome shotgun (WGS) entry which is preliminary data.</text>
</comment>
<evidence type="ECO:0000256" key="13">
    <source>
        <dbReference type="RuleBase" id="RU003785"/>
    </source>
</evidence>
<dbReference type="EC" id="2.5.1.75" evidence="10"/>
<feature type="region of interest" description="Interaction with substrate tRNA" evidence="10">
    <location>
        <begin position="34"/>
        <end position="37"/>
    </location>
</feature>
<sequence>MNILIVILGPTASGKTDLSIYLAKKFNGEIVSADSRQVYRGLNIGSGKITKKEMQGIPHHLLDVASPKRKFTVAQYQKLAQTAIKKIQAKGKIPFLVGGTGFYIQSVVDGLVIPEVKPNWKLRRKLEKKTTDQLFSMLKKLDPMRAKSIDPKNPRRLIRAIEINLGTGKPVPKLPFRSFFSEGGSVLQISIKRSPEELKKSIQKRLQKRIGGIISEVRKLHRQGLSFKRLEEFGLEYRFVAQYLQSKITYQQMLNGIQKESEQFARRQMTWFKRDKRIHWVKNKKEAEKLIKKF</sequence>
<keyword evidence="8 10" id="KW-0460">Magnesium</keyword>
<comment type="catalytic activity">
    <reaction evidence="9 10 11">
        <text>adenosine(37) in tRNA + dimethylallyl diphosphate = N(6)-dimethylallyladenosine(37) in tRNA + diphosphate</text>
        <dbReference type="Rhea" id="RHEA:26482"/>
        <dbReference type="Rhea" id="RHEA-COMP:10162"/>
        <dbReference type="Rhea" id="RHEA-COMP:10375"/>
        <dbReference type="ChEBI" id="CHEBI:33019"/>
        <dbReference type="ChEBI" id="CHEBI:57623"/>
        <dbReference type="ChEBI" id="CHEBI:74411"/>
        <dbReference type="ChEBI" id="CHEBI:74415"/>
        <dbReference type="EC" id="2.5.1.75"/>
    </reaction>
</comment>
<evidence type="ECO:0000256" key="4">
    <source>
        <dbReference type="ARBA" id="ARBA00022679"/>
    </source>
</evidence>
<feature type="binding site" evidence="10">
    <location>
        <begin position="9"/>
        <end position="16"/>
    </location>
    <ligand>
        <name>ATP</name>
        <dbReference type="ChEBI" id="CHEBI:30616"/>
    </ligand>
</feature>
<evidence type="ECO:0000256" key="10">
    <source>
        <dbReference type="HAMAP-Rule" id="MF_00185"/>
    </source>
</evidence>
<evidence type="ECO:0000256" key="1">
    <source>
        <dbReference type="ARBA" id="ARBA00001946"/>
    </source>
</evidence>